<proteinExistence type="predicted"/>
<name>A0A329BFB0_9BURK</name>
<evidence type="ECO:0000313" key="3">
    <source>
        <dbReference type="Proteomes" id="UP000248918"/>
    </source>
</evidence>
<feature type="region of interest" description="Disordered" evidence="1">
    <location>
        <begin position="149"/>
        <end position="172"/>
    </location>
</feature>
<evidence type="ECO:0000313" key="2">
    <source>
        <dbReference type="EMBL" id="RAS21513.1"/>
    </source>
</evidence>
<dbReference type="OrthoDB" id="9132055at2"/>
<organism evidence="2 3">
    <name type="scientific">Paraburkholderia bryophila</name>
    <dbReference type="NCBI Taxonomy" id="420952"/>
    <lineage>
        <taxon>Bacteria</taxon>
        <taxon>Pseudomonadati</taxon>
        <taxon>Pseudomonadota</taxon>
        <taxon>Betaproteobacteria</taxon>
        <taxon>Burkholderiales</taxon>
        <taxon>Burkholderiaceae</taxon>
        <taxon>Paraburkholderia</taxon>
    </lineage>
</organism>
<dbReference type="Proteomes" id="UP000248918">
    <property type="component" value="Unassembled WGS sequence"/>
</dbReference>
<protein>
    <submittedName>
        <fullName evidence="2">Uncharacterized protein</fullName>
    </submittedName>
</protein>
<dbReference type="RefSeq" id="WP_111934706.1">
    <property type="nucleotide sequence ID" value="NZ_CADFFP010000030.1"/>
</dbReference>
<gene>
    <name evidence="2" type="ORF">BX591_12832</name>
</gene>
<accession>A0A329BFB0</accession>
<comment type="caution">
    <text evidence="2">The sequence shown here is derived from an EMBL/GenBank/DDBJ whole genome shotgun (WGS) entry which is preliminary data.</text>
</comment>
<dbReference type="EMBL" id="QLTK01000028">
    <property type="protein sequence ID" value="RAS21513.1"/>
    <property type="molecule type" value="Genomic_DNA"/>
</dbReference>
<evidence type="ECO:0000256" key="1">
    <source>
        <dbReference type="SAM" id="MobiDB-lite"/>
    </source>
</evidence>
<feature type="compositionally biased region" description="Basic and acidic residues" evidence="1">
    <location>
        <begin position="156"/>
        <end position="172"/>
    </location>
</feature>
<dbReference type="AlphaFoldDB" id="A0A329BFB0"/>
<reference evidence="2 3" key="1">
    <citation type="submission" date="2018-06" db="EMBL/GenBank/DDBJ databases">
        <title>Genomic Encyclopedia of Type Strains, Phase III (KMG-III): the genomes of soil and plant-associated and newly described type strains.</title>
        <authorList>
            <person name="Whitman W."/>
        </authorList>
    </citation>
    <scope>NUCLEOTIDE SEQUENCE [LARGE SCALE GENOMIC DNA]</scope>
    <source>
        <strain evidence="2 3">LMG 23644</strain>
    </source>
</reference>
<sequence>MRLSIIGRCGNCQSITSRVTADSDDYSTEKRNRQERSRQVYQCRECSAKGVKPIEREKKKSRTELPRHIEDALAGAGYVMRSSNGEGFPRVVVTIPAFGSMMLGGEGGEDIVPRIDRAWPGLDDAQVTRVIQHINAGCKAAIRAMTQLPGRPKKRWPMDDRQDYPIKTERDI</sequence>